<feature type="transmembrane region" description="Helical" evidence="1">
    <location>
        <begin position="86"/>
        <end position="110"/>
    </location>
</feature>
<dbReference type="Proteomes" id="UP000762676">
    <property type="component" value="Unassembled WGS sequence"/>
</dbReference>
<accession>A0AAV4G862</accession>
<evidence type="ECO:0000256" key="1">
    <source>
        <dbReference type="SAM" id="Phobius"/>
    </source>
</evidence>
<gene>
    <name evidence="2" type="ORF">ElyMa_004076400</name>
</gene>
<dbReference type="EMBL" id="BMAT01008284">
    <property type="protein sequence ID" value="GFR81664.1"/>
    <property type="molecule type" value="Genomic_DNA"/>
</dbReference>
<dbReference type="AlphaFoldDB" id="A0AAV4G862"/>
<keyword evidence="1" id="KW-0472">Membrane</keyword>
<evidence type="ECO:0000313" key="2">
    <source>
        <dbReference type="EMBL" id="GFR81664.1"/>
    </source>
</evidence>
<keyword evidence="1" id="KW-1133">Transmembrane helix</keyword>
<reference evidence="2 3" key="1">
    <citation type="journal article" date="2021" name="Elife">
        <title>Chloroplast acquisition without the gene transfer in kleptoplastic sea slugs, Plakobranchus ocellatus.</title>
        <authorList>
            <person name="Maeda T."/>
            <person name="Takahashi S."/>
            <person name="Yoshida T."/>
            <person name="Shimamura S."/>
            <person name="Takaki Y."/>
            <person name="Nagai Y."/>
            <person name="Toyoda A."/>
            <person name="Suzuki Y."/>
            <person name="Arimoto A."/>
            <person name="Ishii H."/>
            <person name="Satoh N."/>
            <person name="Nishiyama T."/>
            <person name="Hasebe M."/>
            <person name="Maruyama T."/>
            <person name="Minagawa J."/>
            <person name="Obokata J."/>
            <person name="Shigenobu S."/>
        </authorList>
    </citation>
    <scope>NUCLEOTIDE SEQUENCE [LARGE SCALE GENOMIC DNA]</scope>
</reference>
<comment type="caution">
    <text evidence="2">The sequence shown here is derived from an EMBL/GenBank/DDBJ whole genome shotgun (WGS) entry which is preliminary data.</text>
</comment>
<protein>
    <submittedName>
        <fullName evidence="2">Uncharacterized protein</fullName>
    </submittedName>
</protein>
<sequence length="120" mass="14118">MSKKDHPSGSRRQQDKISDADRVYWHFVVIEPRHDLTLKGRALRSWRAKFKDKCLRSYNSFDSSGTSQGAITYCRRKVERRIRKRIFLSLVRVKTICKVIIFFNCFSLPLCTLPFGFEIG</sequence>
<name>A0AAV4G862_9GAST</name>
<keyword evidence="1" id="KW-0812">Transmembrane</keyword>
<evidence type="ECO:0000313" key="3">
    <source>
        <dbReference type="Proteomes" id="UP000762676"/>
    </source>
</evidence>
<organism evidence="2 3">
    <name type="scientific">Elysia marginata</name>
    <dbReference type="NCBI Taxonomy" id="1093978"/>
    <lineage>
        <taxon>Eukaryota</taxon>
        <taxon>Metazoa</taxon>
        <taxon>Spiralia</taxon>
        <taxon>Lophotrochozoa</taxon>
        <taxon>Mollusca</taxon>
        <taxon>Gastropoda</taxon>
        <taxon>Heterobranchia</taxon>
        <taxon>Euthyneura</taxon>
        <taxon>Panpulmonata</taxon>
        <taxon>Sacoglossa</taxon>
        <taxon>Placobranchoidea</taxon>
        <taxon>Plakobranchidae</taxon>
        <taxon>Elysia</taxon>
    </lineage>
</organism>
<keyword evidence="3" id="KW-1185">Reference proteome</keyword>
<proteinExistence type="predicted"/>